<dbReference type="PANTHER" id="PTHR10073:SF47">
    <property type="entry name" value="DNA MISMATCH REPAIR PROTEIN MLH3"/>
    <property type="match status" value="1"/>
</dbReference>
<dbReference type="WBParaSite" id="Smp_016540.1">
    <property type="protein sequence ID" value="Smp_016540.1"/>
    <property type="gene ID" value="Smp_016540"/>
</dbReference>
<dbReference type="CTD" id="8349848"/>
<dbReference type="SMART" id="SM00853">
    <property type="entry name" value="MutL_C"/>
    <property type="match status" value="1"/>
</dbReference>
<dbReference type="GeneID" id="8349848"/>
<evidence type="ECO:0000313" key="3">
    <source>
        <dbReference type="WBParaSite" id="Smp_016540.1"/>
    </source>
</evidence>
<dbReference type="OrthoDB" id="429932at2759"/>
<dbReference type="Gene3D" id="3.30.1540.20">
    <property type="entry name" value="MutL, C-terminal domain, dimerisation subdomain"/>
    <property type="match status" value="2"/>
</dbReference>
<evidence type="ECO:0000259" key="1">
    <source>
        <dbReference type="SMART" id="SM00853"/>
    </source>
</evidence>
<dbReference type="GO" id="GO:0032300">
    <property type="term" value="C:mismatch repair complex"/>
    <property type="evidence" value="ECO:0007669"/>
    <property type="project" value="InterPro"/>
</dbReference>
<dbReference type="Proteomes" id="UP000008854">
    <property type="component" value="Unassembled WGS sequence"/>
</dbReference>
<dbReference type="RefSeq" id="XP_018652447.1">
    <property type="nucleotide sequence ID" value="XM_018797402.1"/>
</dbReference>
<protein>
    <submittedName>
        <fullName evidence="3">MutL_C domain-containing protein</fullName>
    </submittedName>
</protein>
<dbReference type="InterPro" id="IPR037198">
    <property type="entry name" value="MutL_C_sf"/>
</dbReference>
<dbReference type="KEGG" id="smm:Smp_016540"/>
<dbReference type="AlphaFoldDB" id="G4VHI0"/>
<dbReference type="HOGENOM" id="CLU_1079572_0_0_1"/>
<reference evidence="3" key="2">
    <citation type="submission" date="2018-12" db="UniProtKB">
        <authorList>
            <consortium name="WormBaseParasite"/>
        </authorList>
    </citation>
    <scope>IDENTIFICATION</scope>
    <source>
        <strain evidence="3">Puerto Rican</strain>
    </source>
</reference>
<accession>G4VHI0</accession>
<name>G4VHI0_SCHMA</name>
<dbReference type="InterPro" id="IPR038973">
    <property type="entry name" value="MutL/Mlh/Pms-like"/>
</dbReference>
<dbReference type="InterPro" id="IPR042120">
    <property type="entry name" value="MutL_C_dimsub"/>
</dbReference>
<dbReference type="GO" id="GO:0016887">
    <property type="term" value="F:ATP hydrolysis activity"/>
    <property type="evidence" value="ECO:0007669"/>
    <property type="project" value="InterPro"/>
</dbReference>
<dbReference type="InterPro" id="IPR014790">
    <property type="entry name" value="MutL_C"/>
</dbReference>
<dbReference type="GO" id="GO:0006298">
    <property type="term" value="P:mismatch repair"/>
    <property type="evidence" value="ECO:0007669"/>
    <property type="project" value="InterPro"/>
</dbReference>
<organism evidence="2 3">
    <name type="scientific">Schistosoma mansoni</name>
    <name type="common">Blood fluke</name>
    <dbReference type="NCBI Taxonomy" id="6183"/>
    <lineage>
        <taxon>Eukaryota</taxon>
        <taxon>Metazoa</taxon>
        <taxon>Spiralia</taxon>
        <taxon>Lophotrochozoa</taxon>
        <taxon>Platyhelminthes</taxon>
        <taxon>Trematoda</taxon>
        <taxon>Digenea</taxon>
        <taxon>Strigeidida</taxon>
        <taxon>Schistosomatoidea</taxon>
        <taxon>Schistosomatidae</taxon>
        <taxon>Schistosoma</taxon>
    </lineage>
</organism>
<dbReference type="GO" id="GO:0005524">
    <property type="term" value="F:ATP binding"/>
    <property type="evidence" value="ECO:0007669"/>
    <property type="project" value="InterPro"/>
</dbReference>
<dbReference type="SUPFAM" id="SSF118116">
    <property type="entry name" value="DNA mismatch repair protein MutL"/>
    <property type="match status" value="1"/>
</dbReference>
<dbReference type="GO" id="GO:0140664">
    <property type="term" value="F:ATP-dependent DNA damage sensor activity"/>
    <property type="evidence" value="ECO:0007669"/>
    <property type="project" value="InterPro"/>
</dbReference>
<sequence length="263" mass="30345">MLSRTTSYLGNDVYCLTVNSLRQAKVVGQFDKKFILLIADVRSSHYKIFEELSSKKHGYTSKHLYIIAVDQHAAHERILLECFEKECLNYFEMSPNKAIHEPQFWKMFSNKISLKLSKESVPDIFNLVNREPAKLCCLSKYGFSATLDCNSMGQFIFITMIPRVIPQNHLPEKLFSKTIISCIRVILLNKGEPNVNTIHHIIQAIHPLLESRACHQAIRFGSKLNKKQMEKLIVDLARCRIPFQCAHGRPTCTLIKMIDKEYD</sequence>
<proteinExistence type="predicted"/>
<reference evidence="2" key="1">
    <citation type="journal article" date="2012" name="PLoS Negl. Trop. Dis.">
        <title>A systematically improved high quality genome and transcriptome of the human blood fluke Schistosoma mansoni.</title>
        <authorList>
            <person name="Protasio A.V."/>
            <person name="Tsai I.J."/>
            <person name="Babbage A."/>
            <person name="Nichol S."/>
            <person name="Hunt M."/>
            <person name="Aslett M.A."/>
            <person name="De Silva N."/>
            <person name="Velarde G.S."/>
            <person name="Anderson T.J."/>
            <person name="Clark R.C."/>
            <person name="Davidson C."/>
            <person name="Dillon G.P."/>
            <person name="Holroyd N.E."/>
            <person name="LoVerde P.T."/>
            <person name="Lloyd C."/>
            <person name="McQuillan J."/>
            <person name="Oliveira G."/>
            <person name="Otto T.D."/>
            <person name="Parker-Manuel S.J."/>
            <person name="Quail M.A."/>
            <person name="Wilson R.A."/>
            <person name="Zerlotini A."/>
            <person name="Dunne D.W."/>
            <person name="Berriman M."/>
        </authorList>
    </citation>
    <scope>NUCLEOTIDE SEQUENCE [LARGE SCALE GENOMIC DNA]</scope>
    <source>
        <strain evidence="2">Puerto Rican</strain>
    </source>
</reference>
<evidence type="ECO:0000313" key="2">
    <source>
        <dbReference type="Proteomes" id="UP000008854"/>
    </source>
</evidence>
<dbReference type="PhylomeDB" id="G4VHI0"/>
<dbReference type="InParanoid" id="G4VHI0"/>
<feature type="domain" description="MutL C-terminal dimerisation" evidence="1">
    <location>
        <begin position="26"/>
        <end position="224"/>
    </location>
</feature>
<dbReference type="PANTHER" id="PTHR10073">
    <property type="entry name" value="DNA MISMATCH REPAIR PROTEIN MLH, PMS, MUTL"/>
    <property type="match status" value="1"/>
</dbReference>
<dbReference type="STRING" id="6183.G4VHI0"/>
<keyword evidence="2" id="KW-1185">Reference proteome</keyword>